<dbReference type="Proteomes" id="UP001162480">
    <property type="component" value="Chromosome 12"/>
</dbReference>
<organism evidence="1 2">
    <name type="scientific">Octopus vulgaris</name>
    <name type="common">Common octopus</name>
    <dbReference type="NCBI Taxonomy" id="6645"/>
    <lineage>
        <taxon>Eukaryota</taxon>
        <taxon>Metazoa</taxon>
        <taxon>Spiralia</taxon>
        <taxon>Lophotrochozoa</taxon>
        <taxon>Mollusca</taxon>
        <taxon>Cephalopoda</taxon>
        <taxon>Coleoidea</taxon>
        <taxon>Octopodiformes</taxon>
        <taxon>Octopoda</taxon>
        <taxon>Incirrata</taxon>
        <taxon>Octopodidae</taxon>
        <taxon>Octopus</taxon>
    </lineage>
</organism>
<name>A0AA36BCB4_OCTVU</name>
<accession>A0AA36BCB4</accession>
<protein>
    <submittedName>
        <fullName evidence="1">Uncharacterized protein</fullName>
    </submittedName>
</protein>
<dbReference type="EMBL" id="OX597825">
    <property type="protein sequence ID" value="CAI9731052.1"/>
    <property type="molecule type" value="Genomic_DNA"/>
</dbReference>
<proteinExistence type="predicted"/>
<dbReference type="AlphaFoldDB" id="A0AA36BCB4"/>
<sequence>MSEEDFSFSDMSSSEEEFLKTVKKMDNKLNEEKRNFADMAKCQENDVNIASGDYALQHLNCGTKSKT</sequence>
<gene>
    <name evidence="1" type="ORF">OCTVUL_1B012669</name>
</gene>
<evidence type="ECO:0000313" key="1">
    <source>
        <dbReference type="EMBL" id="CAI9731052.1"/>
    </source>
</evidence>
<keyword evidence="2" id="KW-1185">Reference proteome</keyword>
<reference evidence="1" key="1">
    <citation type="submission" date="2023-08" db="EMBL/GenBank/DDBJ databases">
        <authorList>
            <person name="Alioto T."/>
            <person name="Alioto T."/>
            <person name="Gomez Garrido J."/>
        </authorList>
    </citation>
    <scope>NUCLEOTIDE SEQUENCE</scope>
</reference>
<evidence type="ECO:0000313" key="2">
    <source>
        <dbReference type="Proteomes" id="UP001162480"/>
    </source>
</evidence>